<evidence type="ECO:0000313" key="1">
    <source>
        <dbReference type="EMBL" id="KAF9960114.1"/>
    </source>
</evidence>
<organism evidence="1 2">
    <name type="scientific">Modicella reniformis</name>
    <dbReference type="NCBI Taxonomy" id="1440133"/>
    <lineage>
        <taxon>Eukaryota</taxon>
        <taxon>Fungi</taxon>
        <taxon>Fungi incertae sedis</taxon>
        <taxon>Mucoromycota</taxon>
        <taxon>Mortierellomycotina</taxon>
        <taxon>Mortierellomycetes</taxon>
        <taxon>Mortierellales</taxon>
        <taxon>Mortierellaceae</taxon>
        <taxon>Modicella</taxon>
    </lineage>
</organism>
<dbReference type="Proteomes" id="UP000749646">
    <property type="component" value="Unassembled WGS sequence"/>
</dbReference>
<evidence type="ECO:0000313" key="2">
    <source>
        <dbReference type="Proteomes" id="UP000749646"/>
    </source>
</evidence>
<comment type="caution">
    <text evidence="1">The sequence shown here is derived from an EMBL/GenBank/DDBJ whole genome shotgun (WGS) entry which is preliminary data.</text>
</comment>
<name>A0A9P6M1A8_9FUNG</name>
<protein>
    <submittedName>
        <fullName evidence="1">Uncharacterized protein</fullName>
    </submittedName>
</protein>
<reference evidence="1" key="1">
    <citation type="journal article" date="2020" name="Fungal Divers.">
        <title>Resolving the Mortierellaceae phylogeny through synthesis of multi-gene phylogenetics and phylogenomics.</title>
        <authorList>
            <person name="Vandepol N."/>
            <person name="Liber J."/>
            <person name="Desiro A."/>
            <person name="Na H."/>
            <person name="Kennedy M."/>
            <person name="Barry K."/>
            <person name="Grigoriev I.V."/>
            <person name="Miller A.N."/>
            <person name="O'Donnell K."/>
            <person name="Stajich J.E."/>
            <person name="Bonito G."/>
        </authorList>
    </citation>
    <scope>NUCLEOTIDE SEQUENCE</scope>
    <source>
        <strain evidence="1">MES-2147</strain>
    </source>
</reference>
<gene>
    <name evidence="1" type="ORF">BGZ65_012742</name>
</gene>
<proteinExistence type="predicted"/>
<dbReference type="EMBL" id="JAAAHW010006477">
    <property type="protein sequence ID" value="KAF9960114.1"/>
    <property type="molecule type" value="Genomic_DNA"/>
</dbReference>
<sequence length="348" mass="39948">MVQLKSYLKVNDIRQFASDIVERLKEVVIANNGEYSGNVRNVKIRISSGKLARRFYDGMINIDWVRDTDDEWYLTPLGLDLGPDDFDDSITTSTTYILVNLDNIESLVLDFERLSLSAGISNRSHPCLWETRYITIEMKELSNLTSGDLKFIRQCHHDQLRIKYTPKDTDEDQLVLILQCSSKLKELRIGCLAERFLAVVNLVTSTRETISLRTLKMMDEGLVSFDWDGPRDNRVHIASTLNFSKGGRLFTMRTSFKSKGQKHANDDLVRDFIRQYGWTIENIGTAWVSNDHLASLLHDSIQRRESQIAVHDEYKTIDIEISSIRERALLNSLRNAVRKEGGIKASEL</sequence>
<dbReference type="AlphaFoldDB" id="A0A9P6M1A8"/>
<keyword evidence="2" id="KW-1185">Reference proteome</keyword>
<accession>A0A9P6M1A8</accession>